<dbReference type="PANTHER" id="PTHR23022:SF119">
    <property type="entry name" value="TC1-LIKE TRANSPOSASE DDE DOMAIN-CONTAINING PROTEIN"/>
    <property type="match status" value="1"/>
</dbReference>
<dbReference type="PANTHER" id="PTHR23022">
    <property type="entry name" value="TRANSPOSABLE ELEMENT-RELATED"/>
    <property type="match status" value="1"/>
</dbReference>
<dbReference type="GO" id="GO:0003676">
    <property type="term" value="F:nucleic acid binding"/>
    <property type="evidence" value="ECO:0007669"/>
    <property type="project" value="InterPro"/>
</dbReference>
<keyword evidence="3" id="KW-1185">Reference proteome</keyword>
<dbReference type="AlphaFoldDB" id="A0AAV7JH10"/>
<name>A0AAV7JH10_9METZ</name>
<proteinExistence type="predicted"/>
<dbReference type="Gene3D" id="3.30.420.10">
    <property type="entry name" value="Ribonuclease H-like superfamily/Ribonuclease H"/>
    <property type="match status" value="1"/>
</dbReference>
<reference evidence="2 3" key="1">
    <citation type="journal article" date="2023" name="BMC Biol.">
        <title>The compact genome of the sponge Oopsacas minuta (Hexactinellida) is lacking key metazoan core genes.</title>
        <authorList>
            <person name="Santini S."/>
            <person name="Schenkelaars Q."/>
            <person name="Jourda C."/>
            <person name="Duchesne M."/>
            <person name="Belahbib H."/>
            <person name="Rocher C."/>
            <person name="Selva M."/>
            <person name="Riesgo A."/>
            <person name="Vervoort M."/>
            <person name="Leys S.P."/>
            <person name="Kodjabachian L."/>
            <person name="Le Bivic A."/>
            <person name="Borchiellini C."/>
            <person name="Claverie J.M."/>
            <person name="Renard E."/>
        </authorList>
    </citation>
    <scope>NUCLEOTIDE SEQUENCE [LARGE SCALE GENOMIC DNA]</scope>
    <source>
        <strain evidence="2">SPO-2</strain>
    </source>
</reference>
<dbReference type="InterPro" id="IPR038717">
    <property type="entry name" value="Tc1-like_DDE_dom"/>
</dbReference>
<sequence length="193" mass="22549">MDMKRFDWSKTFSTDECSIWLDSGTVKVWTKIGQPVQLPSYRHPSKVHLWGGIYLMGATPLCIFTENFNQLRYISTLNECLIEQANALYGNVWILQEDNSPVHTGKVAKAWKSQFVPHRIDWPPNSPDLAPIENLWRILKRRLMVRAPKTVEQLKGIIEIWQSFNPEFIRPFCLSMEKRIKLCLKNNGGKIRY</sequence>
<feature type="domain" description="Tc1-like transposase DDE" evidence="1">
    <location>
        <begin position="14"/>
        <end position="155"/>
    </location>
</feature>
<dbReference type="Pfam" id="PF13358">
    <property type="entry name" value="DDE_3"/>
    <property type="match status" value="1"/>
</dbReference>
<evidence type="ECO:0000313" key="3">
    <source>
        <dbReference type="Proteomes" id="UP001165289"/>
    </source>
</evidence>
<evidence type="ECO:0000259" key="1">
    <source>
        <dbReference type="Pfam" id="PF13358"/>
    </source>
</evidence>
<protein>
    <recommendedName>
        <fullName evidence="1">Tc1-like transposase DDE domain-containing protein</fullName>
    </recommendedName>
</protein>
<dbReference type="InterPro" id="IPR052338">
    <property type="entry name" value="Transposase_5"/>
</dbReference>
<dbReference type="EMBL" id="JAKMXF010000338">
    <property type="protein sequence ID" value="KAI6647764.1"/>
    <property type="molecule type" value="Genomic_DNA"/>
</dbReference>
<gene>
    <name evidence="2" type="ORF">LOD99_8605</name>
</gene>
<evidence type="ECO:0000313" key="2">
    <source>
        <dbReference type="EMBL" id="KAI6647764.1"/>
    </source>
</evidence>
<dbReference type="InterPro" id="IPR036397">
    <property type="entry name" value="RNaseH_sf"/>
</dbReference>
<dbReference type="Proteomes" id="UP001165289">
    <property type="component" value="Unassembled WGS sequence"/>
</dbReference>
<organism evidence="2 3">
    <name type="scientific">Oopsacas minuta</name>
    <dbReference type="NCBI Taxonomy" id="111878"/>
    <lineage>
        <taxon>Eukaryota</taxon>
        <taxon>Metazoa</taxon>
        <taxon>Porifera</taxon>
        <taxon>Hexactinellida</taxon>
        <taxon>Hexasterophora</taxon>
        <taxon>Lyssacinosida</taxon>
        <taxon>Leucopsacidae</taxon>
        <taxon>Oopsacas</taxon>
    </lineage>
</organism>
<comment type="caution">
    <text evidence="2">The sequence shown here is derived from an EMBL/GenBank/DDBJ whole genome shotgun (WGS) entry which is preliminary data.</text>
</comment>
<accession>A0AAV7JH10</accession>